<evidence type="ECO:0000313" key="15">
    <source>
        <dbReference type="EnsemblMetazoa" id="CLYHEMP020187.1"/>
    </source>
</evidence>
<evidence type="ECO:0000256" key="4">
    <source>
        <dbReference type="ARBA" id="ARBA00022490"/>
    </source>
</evidence>
<keyword evidence="6" id="KW-0547">Nucleotide-binding</keyword>
<dbReference type="FunFam" id="3.30.930.10:FF:000040">
    <property type="entry name" value="Asparagine--tRNA ligase, cytoplasmic"/>
    <property type="match status" value="1"/>
</dbReference>
<dbReference type="Gene3D" id="3.30.1910.20">
    <property type="entry name" value="asparaginyl-tRNA synthetase, N-terminal domain"/>
    <property type="match status" value="1"/>
</dbReference>
<dbReference type="CDD" id="cd00776">
    <property type="entry name" value="AsxRS_core"/>
    <property type="match status" value="1"/>
</dbReference>
<dbReference type="GO" id="GO:0005737">
    <property type="term" value="C:cytoplasm"/>
    <property type="evidence" value="ECO:0007669"/>
    <property type="project" value="UniProtKB-SubCell"/>
</dbReference>
<evidence type="ECO:0000256" key="11">
    <source>
        <dbReference type="ARBA" id="ARBA00039867"/>
    </source>
</evidence>
<dbReference type="GO" id="GO:0004816">
    <property type="term" value="F:asparagine-tRNA ligase activity"/>
    <property type="evidence" value="ECO:0007669"/>
    <property type="project" value="UniProtKB-EC"/>
</dbReference>
<accession>A0A7M5XBG5</accession>
<evidence type="ECO:0000256" key="8">
    <source>
        <dbReference type="ARBA" id="ARBA00022917"/>
    </source>
</evidence>
<proteinExistence type="inferred from homology"/>
<dbReference type="GeneID" id="136811989"/>
<keyword evidence="7" id="KW-0067">ATP-binding</keyword>
<dbReference type="InterPro" id="IPR002312">
    <property type="entry name" value="Asp/Asn-tRNA-synth_IIb"/>
</dbReference>
<sequence>MLRIIPEVVIRLSRPVFVSKTLLPLRALNRGFSLKSPILIHYLEKPSLKFYSILAGADMAPIYTSDKNGNDETGDGSEAKPFKTVLRAMHHVGAEPFPQIMVDTKDPEKAGFDIIAKAQLKKMTKLFGQEKRKMENQKKQEAEKAAQHEKNLEEAKKITIEEDKSLPAAKKIKLRVAKDHRDQRIKVYGWVHRLRQQGKNLMFIVLRDGTGFLQCVLADKLCQTYNAVRLTTESSVCLYGTLQAVPEGKSAPGGHELIVDYWEVVGFAPPGGADLVVNETSSVDTLLDQRHLALRGEFLSKIMRVRSRVTQCFRDHYFARGYTEMCPPTMVQTQCEGGSTLFKFDYFGEPAYLTQSSQLYLETACPAVGDVFCVAQSYRAETSRTRRHLAEYTHIEGECPFIDFEELLNNIEDLVCDVVDRFLKSPEGELMKDLNPDFKAPKRPFKRMDYAEAIEWLRKDGFKKDDGTFYEFGEDIPEMPERRMTDVIGEPILLTRFPADVKAFYMRKDQNNPKVVEAVDVLMPGVGEILGGSMRMDDEAELMEAFAKQKLNPAPYYWYTDQRKYGTCPHGGYGLGLDRFVTWLTNRYHIRDVCFYPRFIGRCTP</sequence>
<comment type="catalytic activity">
    <reaction evidence="12">
        <text>tRNA(Asn) + L-asparagine + ATP = L-asparaginyl-tRNA(Asn) + AMP + diphosphate + H(+)</text>
        <dbReference type="Rhea" id="RHEA:11180"/>
        <dbReference type="Rhea" id="RHEA-COMP:9659"/>
        <dbReference type="Rhea" id="RHEA-COMP:9674"/>
        <dbReference type="ChEBI" id="CHEBI:15378"/>
        <dbReference type="ChEBI" id="CHEBI:30616"/>
        <dbReference type="ChEBI" id="CHEBI:33019"/>
        <dbReference type="ChEBI" id="CHEBI:58048"/>
        <dbReference type="ChEBI" id="CHEBI:78442"/>
        <dbReference type="ChEBI" id="CHEBI:78515"/>
        <dbReference type="ChEBI" id="CHEBI:456215"/>
        <dbReference type="EC" id="6.1.1.22"/>
    </reaction>
</comment>
<comment type="similarity">
    <text evidence="2">Belongs to the class-II aminoacyl-tRNA synthetase family.</text>
</comment>
<reference evidence="15" key="1">
    <citation type="submission" date="2021-01" db="UniProtKB">
        <authorList>
            <consortium name="EnsemblMetazoa"/>
        </authorList>
    </citation>
    <scope>IDENTIFICATION</scope>
</reference>
<organism evidence="15 16">
    <name type="scientific">Clytia hemisphaerica</name>
    <dbReference type="NCBI Taxonomy" id="252671"/>
    <lineage>
        <taxon>Eukaryota</taxon>
        <taxon>Metazoa</taxon>
        <taxon>Cnidaria</taxon>
        <taxon>Hydrozoa</taxon>
        <taxon>Hydroidolina</taxon>
        <taxon>Leptothecata</taxon>
        <taxon>Obeliida</taxon>
        <taxon>Clytiidae</taxon>
        <taxon>Clytia</taxon>
    </lineage>
</organism>
<dbReference type="InterPro" id="IPR048952">
    <property type="entry name" value="AsnRS_N"/>
</dbReference>
<evidence type="ECO:0000259" key="14">
    <source>
        <dbReference type="PROSITE" id="PS50862"/>
    </source>
</evidence>
<dbReference type="GO" id="GO:0005524">
    <property type="term" value="F:ATP binding"/>
    <property type="evidence" value="ECO:0007669"/>
    <property type="project" value="UniProtKB-KW"/>
</dbReference>
<dbReference type="SUPFAM" id="SSF50249">
    <property type="entry name" value="Nucleic acid-binding proteins"/>
    <property type="match status" value="1"/>
</dbReference>
<feature type="domain" description="Aminoacyl-transfer RNA synthetases class-II family profile" evidence="14">
    <location>
        <begin position="303"/>
        <end position="597"/>
    </location>
</feature>
<dbReference type="Pfam" id="PF00152">
    <property type="entry name" value="tRNA-synt_2"/>
    <property type="match status" value="1"/>
</dbReference>
<keyword evidence="9" id="KW-0030">Aminoacyl-tRNA synthetase</keyword>
<protein>
    <recommendedName>
        <fullName evidence="11">Asparagine--tRNA ligase, cytoplasmic</fullName>
        <ecNumber evidence="3">6.1.1.22</ecNumber>
    </recommendedName>
    <alternativeName>
        <fullName evidence="10">Asparaginyl-tRNA synthetase</fullName>
    </alternativeName>
</protein>
<evidence type="ECO:0000256" key="10">
    <source>
        <dbReference type="ARBA" id="ARBA00029886"/>
    </source>
</evidence>
<evidence type="ECO:0000256" key="3">
    <source>
        <dbReference type="ARBA" id="ARBA00012816"/>
    </source>
</evidence>
<evidence type="ECO:0000256" key="7">
    <source>
        <dbReference type="ARBA" id="ARBA00022840"/>
    </source>
</evidence>
<evidence type="ECO:0000256" key="9">
    <source>
        <dbReference type="ARBA" id="ARBA00023146"/>
    </source>
</evidence>
<dbReference type="InterPro" id="IPR004364">
    <property type="entry name" value="Aa-tRNA-synt_II"/>
</dbReference>
<evidence type="ECO:0000313" key="16">
    <source>
        <dbReference type="Proteomes" id="UP000594262"/>
    </source>
</evidence>
<evidence type="ECO:0000256" key="6">
    <source>
        <dbReference type="ARBA" id="ARBA00022741"/>
    </source>
</evidence>
<dbReference type="OrthoDB" id="1931232at2759"/>
<dbReference type="Pfam" id="PF20917">
    <property type="entry name" value="AsnRS_N"/>
    <property type="match status" value="1"/>
</dbReference>
<keyword evidence="8" id="KW-0648">Protein biosynthesis</keyword>
<dbReference type="PRINTS" id="PR01042">
    <property type="entry name" value="TRNASYNTHASP"/>
</dbReference>
<dbReference type="Gene3D" id="3.30.930.10">
    <property type="entry name" value="Bira Bifunctional Protein, Domain 2"/>
    <property type="match status" value="1"/>
</dbReference>
<dbReference type="NCBIfam" id="TIGR00457">
    <property type="entry name" value="asnS"/>
    <property type="match status" value="1"/>
</dbReference>
<comment type="subcellular location">
    <subcellularLocation>
        <location evidence="1">Cytoplasm</location>
    </subcellularLocation>
</comment>
<dbReference type="SUPFAM" id="SSF55681">
    <property type="entry name" value="Class II aaRS and biotin synthetases"/>
    <property type="match status" value="1"/>
</dbReference>
<dbReference type="FunFam" id="2.40.50.140:FF:000151">
    <property type="entry name" value="Asparagine--tRNA ligase, cytoplasmic"/>
    <property type="match status" value="1"/>
</dbReference>
<dbReference type="InterPro" id="IPR004365">
    <property type="entry name" value="NA-bd_OB_tRNA"/>
</dbReference>
<evidence type="ECO:0000256" key="13">
    <source>
        <dbReference type="SAM" id="MobiDB-lite"/>
    </source>
</evidence>
<dbReference type="EC" id="6.1.1.22" evidence="3"/>
<dbReference type="Gene3D" id="2.40.50.140">
    <property type="entry name" value="Nucleic acid-binding proteins"/>
    <property type="match status" value="1"/>
</dbReference>
<dbReference type="CDD" id="cd04323">
    <property type="entry name" value="AsnRS_cyto_like_N"/>
    <property type="match status" value="1"/>
</dbReference>
<evidence type="ECO:0000256" key="5">
    <source>
        <dbReference type="ARBA" id="ARBA00022598"/>
    </source>
</evidence>
<dbReference type="InterPro" id="IPR006195">
    <property type="entry name" value="aa-tRNA-synth_II"/>
</dbReference>
<dbReference type="Pfam" id="PF01336">
    <property type="entry name" value="tRNA_anti-codon"/>
    <property type="match status" value="1"/>
</dbReference>
<evidence type="ECO:0000256" key="2">
    <source>
        <dbReference type="ARBA" id="ARBA00008226"/>
    </source>
</evidence>
<dbReference type="EnsemblMetazoa" id="CLYHEMT020187.1">
    <property type="protein sequence ID" value="CLYHEMP020187.1"/>
    <property type="gene ID" value="CLYHEMG020187"/>
</dbReference>
<dbReference type="AlphaFoldDB" id="A0A7M5XBG5"/>
<evidence type="ECO:0000256" key="1">
    <source>
        <dbReference type="ARBA" id="ARBA00004496"/>
    </source>
</evidence>
<name>A0A7M5XBG5_9CNID</name>
<dbReference type="InterPro" id="IPR045864">
    <property type="entry name" value="aa-tRNA-synth_II/BPL/LPL"/>
</dbReference>
<keyword evidence="16" id="KW-1185">Reference proteome</keyword>
<evidence type="ECO:0000256" key="12">
    <source>
        <dbReference type="ARBA" id="ARBA00047844"/>
    </source>
</evidence>
<keyword evidence="4" id="KW-0963">Cytoplasm</keyword>
<dbReference type="PROSITE" id="PS50862">
    <property type="entry name" value="AA_TRNA_LIGASE_II"/>
    <property type="match status" value="1"/>
</dbReference>
<keyword evidence="5" id="KW-0436">Ligase</keyword>
<dbReference type="InterPro" id="IPR012340">
    <property type="entry name" value="NA-bd_OB-fold"/>
</dbReference>
<dbReference type="GO" id="GO:0003676">
    <property type="term" value="F:nucleic acid binding"/>
    <property type="evidence" value="ECO:0007669"/>
    <property type="project" value="InterPro"/>
</dbReference>
<feature type="region of interest" description="Disordered" evidence="13">
    <location>
        <begin position="131"/>
        <end position="150"/>
    </location>
</feature>
<dbReference type="GO" id="GO:0006421">
    <property type="term" value="P:asparaginyl-tRNA aminoacylation"/>
    <property type="evidence" value="ECO:0007669"/>
    <property type="project" value="InterPro"/>
</dbReference>
<dbReference type="PANTHER" id="PTHR22594:SF16">
    <property type="entry name" value="ASPARAGINE--TRNA LIGASE, CYTOPLASMIC"/>
    <property type="match status" value="1"/>
</dbReference>
<dbReference type="PANTHER" id="PTHR22594">
    <property type="entry name" value="ASPARTYL/LYSYL-TRNA SYNTHETASE"/>
    <property type="match status" value="1"/>
</dbReference>
<dbReference type="RefSeq" id="XP_066924691.1">
    <property type="nucleotide sequence ID" value="XM_067068590.1"/>
</dbReference>
<dbReference type="InterPro" id="IPR004522">
    <property type="entry name" value="Asn-tRNA-ligase"/>
</dbReference>
<dbReference type="Proteomes" id="UP000594262">
    <property type="component" value="Unplaced"/>
</dbReference>